<dbReference type="GO" id="GO:0003712">
    <property type="term" value="F:transcription coregulator activity"/>
    <property type="evidence" value="ECO:0007669"/>
    <property type="project" value="InterPro"/>
</dbReference>
<comment type="subcellular location">
    <subcellularLocation>
        <location evidence="1 4">Nucleus</location>
    </subcellularLocation>
</comment>
<evidence type="ECO:0000256" key="1">
    <source>
        <dbReference type="ARBA" id="ARBA00004123"/>
    </source>
</evidence>
<dbReference type="Pfam" id="PF10280">
    <property type="entry name" value="Med11"/>
    <property type="match status" value="1"/>
</dbReference>
<reference evidence="5 6" key="1">
    <citation type="submission" date="2019-10" db="EMBL/GenBank/DDBJ databases">
        <authorList>
            <person name="Palmer J.M."/>
        </authorList>
    </citation>
    <scope>NUCLEOTIDE SEQUENCE [LARGE SCALE GENOMIC DNA]</scope>
    <source>
        <strain evidence="5 6">TWF696</strain>
    </source>
</reference>
<dbReference type="GO" id="GO:0016592">
    <property type="term" value="C:mediator complex"/>
    <property type="evidence" value="ECO:0007669"/>
    <property type="project" value="InterPro"/>
</dbReference>
<name>A0AAV9V8S5_9PEZI</name>
<proteinExistence type="inferred from homology"/>
<comment type="similarity">
    <text evidence="2 4">Belongs to the Mediator complex subunit 11 family.</text>
</comment>
<protein>
    <recommendedName>
        <fullName evidence="4">Mediator of RNA polymerase II transcription subunit 11</fullName>
    </recommendedName>
    <alternativeName>
        <fullName evidence="4">Mediator complex subunit 11</fullName>
    </alternativeName>
</protein>
<comment type="subunit">
    <text evidence="4">Component of the Mediator complex.</text>
</comment>
<evidence type="ECO:0000313" key="6">
    <source>
        <dbReference type="Proteomes" id="UP001375240"/>
    </source>
</evidence>
<dbReference type="Proteomes" id="UP001375240">
    <property type="component" value="Unassembled WGS sequence"/>
</dbReference>
<evidence type="ECO:0000256" key="2">
    <source>
        <dbReference type="ARBA" id="ARBA00008186"/>
    </source>
</evidence>
<evidence type="ECO:0000313" key="5">
    <source>
        <dbReference type="EMBL" id="KAK6355209.1"/>
    </source>
</evidence>
<keyword evidence="4" id="KW-0010">Activator</keyword>
<organism evidence="5 6">
    <name type="scientific">Orbilia brochopaga</name>
    <dbReference type="NCBI Taxonomy" id="3140254"/>
    <lineage>
        <taxon>Eukaryota</taxon>
        <taxon>Fungi</taxon>
        <taxon>Dikarya</taxon>
        <taxon>Ascomycota</taxon>
        <taxon>Pezizomycotina</taxon>
        <taxon>Orbiliomycetes</taxon>
        <taxon>Orbiliales</taxon>
        <taxon>Orbiliaceae</taxon>
        <taxon>Orbilia</taxon>
    </lineage>
</organism>
<keyword evidence="6" id="KW-1185">Reference proteome</keyword>
<dbReference type="EMBL" id="JAVHNQ010000002">
    <property type="protein sequence ID" value="KAK6355209.1"/>
    <property type="molecule type" value="Genomic_DNA"/>
</dbReference>
<dbReference type="Gene3D" id="1.10.287.3490">
    <property type="match status" value="1"/>
</dbReference>
<keyword evidence="4" id="KW-0804">Transcription</keyword>
<accession>A0AAV9V8S5</accession>
<dbReference type="AlphaFoldDB" id="A0AAV9V8S5"/>
<sequence>MGGGFGEITSLLNTASAAITTLSAPKPSKSAFKTQSAQYHSSVQSIITSLKRQVYALEQADIPLPAILTSSGASNPAPGGLDIGALGGRSDAVGRKMDQELWKKAREMVEGESVEGGEKIDLRLDVEITNAM</sequence>
<gene>
    <name evidence="4" type="primary">MED11</name>
    <name evidence="5" type="ORF">TWF696_004326</name>
</gene>
<comment type="caution">
    <text evidence="5">The sequence shown here is derived from an EMBL/GenBank/DDBJ whole genome shotgun (WGS) entry which is preliminary data.</text>
</comment>
<dbReference type="GO" id="GO:0006357">
    <property type="term" value="P:regulation of transcription by RNA polymerase II"/>
    <property type="evidence" value="ECO:0007669"/>
    <property type="project" value="InterPro"/>
</dbReference>
<comment type="function">
    <text evidence="4">Component of the Mediator complex, a coactivator involved in the regulated transcription of nearly all RNA polymerase II-dependent genes. Mediator functions as a bridge to convey information from gene-specific regulatory proteins to the basal RNA polymerase II transcription machinery. Mediator is recruited to promoters by direct interactions with regulatory proteins and serves as a scaffold for the assembly of a functional pre-initiation complex with RNA polymerase II and the general transcription factors.</text>
</comment>
<dbReference type="InterPro" id="IPR019404">
    <property type="entry name" value="Mediator_Med11"/>
</dbReference>
<evidence type="ECO:0000256" key="3">
    <source>
        <dbReference type="ARBA" id="ARBA00023242"/>
    </source>
</evidence>
<keyword evidence="4" id="KW-0805">Transcription regulation</keyword>
<keyword evidence="3 4" id="KW-0539">Nucleus</keyword>
<evidence type="ECO:0000256" key="4">
    <source>
        <dbReference type="RuleBase" id="RU364147"/>
    </source>
</evidence>